<comment type="caution">
    <text evidence="1">The sequence shown here is derived from an EMBL/GenBank/DDBJ whole genome shotgun (WGS) entry which is preliminary data.</text>
</comment>
<evidence type="ECO:0000313" key="2">
    <source>
        <dbReference type="Proteomes" id="UP000037023"/>
    </source>
</evidence>
<proteinExistence type="predicted"/>
<dbReference type="EMBL" id="LGUP01000384">
    <property type="protein sequence ID" value="KOG12073.1"/>
    <property type="molecule type" value="Genomic_DNA"/>
</dbReference>
<dbReference type="Proteomes" id="UP000037023">
    <property type="component" value="Unassembled WGS sequence"/>
</dbReference>
<organism evidence="1 2">
    <name type="scientific">Streptomyces viridochromogenes</name>
    <dbReference type="NCBI Taxonomy" id="1938"/>
    <lineage>
        <taxon>Bacteria</taxon>
        <taxon>Bacillati</taxon>
        <taxon>Actinomycetota</taxon>
        <taxon>Actinomycetes</taxon>
        <taxon>Kitasatosporales</taxon>
        <taxon>Streptomycetaceae</taxon>
        <taxon>Streptomyces</taxon>
    </lineage>
</organism>
<reference evidence="1 2" key="1">
    <citation type="submission" date="2015-06" db="EMBL/GenBank/DDBJ databases">
        <authorList>
            <person name="Hoefler B.C."/>
            <person name="Straight P.D."/>
        </authorList>
    </citation>
    <scope>NUCLEOTIDE SEQUENCE [LARGE SCALE GENOMIC DNA]</scope>
    <source>
        <strain evidence="1 2">NRRL 3427</strain>
    </source>
</reference>
<evidence type="ECO:0008006" key="3">
    <source>
        <dbReference type="Google" id="ProtNLM"/>
    </source>
</evidence>
<dbReference type="PATRIC" id="fig|1938.6.peg.7068"/>
<sequence>MWVERIAEATNWEPLRRELPWNSMEEELGTALPEDYKKLAETFGTGEFSEFMRVLGVDPTRRFDLPHIWRSVLDTGPEEGPDPVLEPYHVYRPGRRGLIPWAFAEMECGYFWLASADEDPATWPIVTRGNPYPWHEVSMSTSEFVYRVLTDPGFEPFSIARLMPAPGFYPIGPV</sequence>
<dbReference type="AlphaFoldDB" id="A0A0L8JEI0"/>
<name>A0A0L8JEI0_STRVR</name>
<evidence type="ECO:0000313" key="1">
    <source>
        <dbReference type="EMBL" id="KOG12073.1"/>
    </source>
</evidence>
<accession>A0A0L8JEI0</accession>
<dbReference type="SUPFAM" id="SSF160631">
    <property type="entry name" value="SMI1/KNR4-like"/>
    <property type="match status" value="1"/>
</dbReference>
<protein>
    <recommendedName>
        <fullName evidence="3">Knr4/Smi1-like domain-containing protein</fullName>
    </recommendedName>
</protein>
<gene>
    <name evidence="1" type="ORF">ADK34_32865</name>
</gene>
<dbReference type="InterPro" id="IPR037883">
    <property type="entry name" value="Knr4/Smi1-like_sf"/>
</dbReference>